<gene>
    <name evidence="1" type="ORF">ACFSW5_06675</name>
</gene>
<dbReference type="SUPFAM" id="SSF53474">
    <property type="entry name" value="alpha/beta-Hydrolases"/>
    <property type="match status" value="1"/>
</dbReference>
<evidence type="ECO:0000313" key="2">
    <source>
        <dbReference type="Proteomes" id="UP001597493"/>
    </source>
</evidence>
<dbReference type="Gene3D" id="3.40.50.1820">
    <property type="entry name" value="alpha/beta hydrolase"/>
    <property type="match status" value="1"/>
</dbReference>
<name>A0ABW5QUH9_9BACL</name>
<sequence length="95" mass="10401">MRKEDDLLAVLLGDVPEPGEVGARKIAEEAHDGYRLETLLLEWDGERIPACVALPMEGEGPYPLVVFNHSHGGNYANGRNELIRGAAYLQPPSFS</sequence>
<dbReference type="EMBL" id="JBHUMY010000006">
    <property type="protein sequence ID" value="MFD2659951.1"/>
    <property type="molecule type" value="Genomic_DNA"/>
</dbReference>
<comment type="caution">
    <text evidence="1">The sequence shown here is derived from an EMBL/GenBank/DDBJ whole genome shotgun (WGS) entry which is preliminary data.</text>
</comment>
<proteinExistence type="predicted"/>
<organism evidence="1 2">
    <name type="scientific">Paenibacillus thailandensis</name>
    <dbReference type="NCBI Taxonomy" id="393250"/>
    <lineage>
        <taxon>Bacteria</taxon>
        <taxon>Bacillati</taxon>
        <taxon>Bacillota</taxon>
        <taxon>Bacilli</taxon>
        <taxon>Bacillales</taxon>
        <taxon>Paenibacillaceae</taxon>
        <taxon>Paenibacillus</taxon>
    </lineage>
</organism>
<evidence type="ECO:0000313" key="1">
    <source>
        <dbReference type="EMBL" id="MFD2659951.1"/>
    </source>
</evidence>
<accession>A0ABW5QUH9</accession>
<keyword evidence="2" id="KW-1185">Reference proteome</keyword>
<dbReference type="RefSeq" id="WP_379270624.1">
    <property type="nucleotide sequence ID" value="NZ_JBHUGT010000032.1"/>
</dbReference>
<reference evidence="2" key="1">
    <citation type="journal article" date="2019" name="Int. J. Syst. Evol. Microbiol.">
        <title>The Global Catalogue of Microorganisms (GCM) 10K type strain sequencing project: providing services to taxonomists for standard genome sequencing and annotation.</title>
        <authorList>
            <consortium name="The Broad Institute Genomics Platform"/>
            <consortium name="The Broad Institute Genome Sequencing Center for Infectious Disease"/>
            <person name="Wu L."/>
            <person name="Ma J."/>
        </authorList>
    </citation>
    <scope>NUCLEOTIDE SEQUENCE [LARGE SCALE GENOMIC DNA]</scope>
    <source>
        <strain evidence="2">TISTR 1827</strain>
    </source>
</reference>
<dbReference type="Proteomes" id="UP001597493">
    <property type="component" value="Unassembled WGS sequence"/>
</dbReference>
<dbReference type="InterPro" id="IPR029058">
    <property type="entry name" value="AB_hydrolase_fold"/>
</dbReference>
<protein>
    <submittedName>
        <fullName evidence="1">Uncharacterized protein</fullName>
    </submittedName>
</protein>